<keyword evidence="2" id="KW-1185">Reference proteome</keyword>
<comment type="caution">
    <text evidence="1">The sequence shown here is derived from an EMBL/GenBank/DDBJ whole genome shotgun (WGS) entry which is preliminary data.</text>
</comment>
<dbReference type="Proteomes" id="UP000276128">
    <property type="component" value="Unassembled WGS sequence"/>
</dbReference>
<reference evidence="1 2" key="1">
    <citation type="submission" date="2018-12" db="EMBL/GenBank/DDBJ databases">
        <title>Bacillus ochoae sp. nov., Paenibacillus whitsoniae sp. nov., Paenibacillus spiritus sp. nov. Isolated from the Mars Exploration Rover during spacecraft assembly.</title>
        <authorList>
            <person name="Seuylemezian A."/>
            <person name="Vaishampayan P."/>
        </authorList>
    </citation>
    <scope>NUCLEOTIDE SEQUENCE [LARGE SCALE GENOMIC DNA]</scope>
    <source>
        <strain evidence="1 2">MER 54</strain>
    </source>
</reference>
<dbReference type="AlphaFoldDB" id="A0A3S0CFN9"/>
<accession>A0A3S0CFN9</accession>
<gene>
    <name evidence="1" type="ORF">EJQ19_01085</name>
</gene>
<protein>
    <recommendedName>
        <fullName evidence="3">STAS/SEC14 domain-containing protein</fullName>
    </recommendedName>
</protein>
<evidence type="ECO:0008006" key="3">
    <source>
        <dbReference type="Google" id="ProtNLM"/>
    </source>
</evidence>
<dbReference type="RefSeq" id="WP_126139366.1">
    <property type="nucleotide sequence ID" value="NZ_RXHU01000005.1"/>
</dbReference>
<dbReference type="OrthoDB" id="852169at2"/>
<evidence type="ECO:0000313" key="1">
    <source>
        <dbReference type="EMBL" id="RTE11647.1"/>
    </source>
</evidence>
<sequence length="139" mass="15594">MEGFFETKHGVVAWNDELQSVMMEWNGFAYGEEFQTILMKGAELLHKKKGSKVLMDTRNGAAIKAEDKAWIGEIFVKKAYESGLRQIALVQPRSVVAKLSINRTVEGLGTLPYLQENFSDWDEAVNWLSASSPKLQVIG</sequence>
<proteinExistence type="predicted"/>
<name>A0A3S0CFN9_9BACL</name>
<dbReference type="EMBL" id="RXHU01000005">
    <property type="protein sequence ID" value="RTE11647.1"/>
    <property type="molecule type" value="Genomic_DNA"/>
</dbReference>
<evidence type="ECO:0000313" key="2">
    <source>
        <dbReference type="Proteomes" id="UP000276128"/>
    </source>
</evidence>
<organism evidence="1 2">
    <name type="scientific">Paenibacillus whitsoniae</name>
    <dbReference type="NCBI Taxonomy" id="2496558"/>
    <lineage>
        <taxon>Bacteria</taxon>
        <taxon>Bacillati</taxon>
        <taxon>Bacillota</taxon>
        <taxon>Bacilli</taxon>
        <taxon>Bacillales</taxon>
        <taxon>Paenibacillaceae</taxon>
        <taxon>Paenibacillus</taxon>
    </lineage>
</organism>